<dbReference type="EnsemblMetazoa" id="PPA42790.1">
    <property type="protein sequence ID" value="PPA42790.1"/>
    <property type="gene ID" value="WBGene00281159"/>
</dbReference>
<feature type="compositionally biased region" description="Polar residues" evidence="1">
    <location>
        <begin position="7"/>
        <end position="22"/>
    </location>
</feature>
<dbReference type="GO" id="GO:0005634">
    <property type="term" value="C:nucleus"/>
    <property type="evidence" value="ECO:0000318"/>
    <property type="project" value="GO_Central"/>
</dbReference>
<dbReference type="PANTHER" id="PTHR10177">
    <property type="entry name" value="CYCLINS"/>
    <property type="match status" value="1"/>
</dbReference>
<dbReference type="Pfam" id="PF00134">
    <property type="entry name" value="Cyclin_N"/>
    <property type="match status" value="1"/>
</dbReference>
<dbReference type="GO" id="GO:0000307">
    <property type="term" value="C:cyclin-dependent protein kinase holoenzyme complex"/>
    <property type="evidence" value="ECO:0000318"/>
    <property type="project" value="GO_Central"/>
</dbReference>
<protein>
    <submittedName>
        <fullName evidence="2">Cyclin N-terminal domain-containing protein</fullName>
    </submittedName>
</protein>
<proteinExistence type="predicted"/>
<dbReference type="Proteomes" id="UP000005239">
    <property type="component" value="Unassembled WGS sequence"/>
</dbReference>
<dbReference type="SUPFAM" id="SSF47954">
    <property type="entry name" value="Cyclin-like"/>
    <property type="match status" value="1"/>
</dbReference>
<gene>
    <name evidence="2" type="primary">WBGene00281159</name>
</gene>
<name>A0A2A6BH88_PRIPA</name>
<dbReference type="OrthoDB" id="5590282at2759"/>
<evidence type="ECO:0000313" key="3">
    <source>
        <dbReference type="Proteomes" id="UP000005239"/>
    </source>
</evidence>
<dbReference type="GO" id="GO:0016538">
    <property type="term" value="F:cyclin-dependent protein serine/threonine kinase regulator activity"/>
    <property type="evidence" value="ECO:0000318"/>
    <property type="project" value="GO_Central"/>
</dbReference>
<accession>A0A2A6BH88</accession>
<dbReference type="InterPro" id="IPR036915">
    <property type="entry name" value="Cyclin-like_sf"/>
</dbReference>
<dbReference type="InterPro" id="IPR039361">
    <property type="entry name" value="Cyclin"/>
</dbReference>
<organism evidence="2 3">
    <name type="scientific">Pristionchus pacificus</name>
    <name type="common">Parasitic nematode worm</name>
    <dbReference type="NCBI Taxonomy" id="54126"/>
    <lineage>
        <taxon>Eukaryota</taxon>
        <taxon>Metazoa</taxon>
        <taxon>Ecdysozoa</taxon>
        <taxon>Nematoda</taxon>
        <taxon>Chromadorea</taxon>
        <taxon>Rhabditida</taxon>
        <taxon>Rhabditina</taxon>
        <taxon>Diplogasteromorpha</taxon>
        <taxon>Diplogasteroidea</taxon>
        <taxon>Neodiplogasteridae</taxon>
        <taxon>Pristionchus</taxon>
    </lineage>
</organism>
<accession>A0A8R1UZL8</accession>
<dbReference type="GO" id="GO:0005737">
    <property type="term" value="C:cytoplasm"/>
    <property type="evidence" value="ECO:0000318"/>
    <property type="project" value="GO_Central"/>
</dbReference>
<dbReference type="AlphaFoldDB" id="A0A2A6BH88"/>
<reference evidence="2" key="2">
    <citation type="submission" date="2022-06" db="UniProtKB">
        <authorList>
            <consortium name="EnsemblMetazoa"/>
        </authorList>
    </citation>
    <scope>IDENTIFICATION</scope>
    <source>
        <strain evidence="2">PS312</strain>
    </source>
</reference>
<evidence type="ECO:0000256" key="1">
    <source>
        <dbReference type="SAM" id="MobiDB-lite"/>
    </source>
</evidence>
<feature type="region of interest" description="Disordered" evidence="1">
    <location>
        <begin position="1"/>
        <end position="43"/>
    </location>
</feature>
<dbReference type="FunFam" id="1.10.472.10:FF:000323">
    <property type="entry name" value="Uncharacterized protein"/>
    <property type="match status" value="1"/>
</dbReference>
<dbReference type="PIRSF" id="PIRSF001771">
    <property type="entry name" value="Cyclin_A_B_D_E"/>
    <property type="match status" value="1"/>
</dbReference>
<reference evidence="3" key="1">
    <citation type="journal article" date="2008" name="Nat. Genet.">
        <title>The Pristionchus pacificus genome provides a unique perspective on nematode lifestyle and parasitism.</title>
        <authorList>
            <person name="Dieterich C."/>
            <person name="Clifton S.W."/>
            <person name="Schuster L.N."/>
            <person name="Chinwalla A."/>
            <person name="Delehaunty K."/>
            <person name="Dinkelacker I."/>
            <person name="Fulton L."/>
            <person name="Fulton R."/>
            <person name="Godfrey J."/>
            <person name="Minx P."/>
            <person name="Mitreva M."/>
            <person name="Roeseler W."/>
            <person name="Tian H."/>
            <person name="Witte H."/>
            <person name="Yang S.P."/>
            <person name="Wilson R.K."/>
            <person name="Sommer R.J."/>
        </authorList>
    </citation>
    <scope>NUCLEOTIDE SEQUENCE [LARGE SCALE GENOMIC DNA]</scope>
    <source>
        <strain evidence="3">PS312</strain>
    </source>
</reference>
<dbReference type="InterPro" id="IPR006671">
    <property type="entry name" value="Cyclin_N"/>
</dbReference>
<sequence>MMLRNRTALSTKTNLPEQQTNGPVKAVDPPAKRAASKQLAPAKEDISVLEPKAKRAALNELTTKLSNGLALDSMRKGLGIRKTEKLAPKAEPEDILEDELIDEKKEDPCPDYDYDSENKNDPYNMPEFAFDIFVYYRNKETSYAVGDYLKKQSKLSMGVRAILVDWIVQETFELNHETLYLAVKLVDTHLHRTTKKVKPEELQLIASAAMFVASKYEKASCTKLRQRQRNSELLLQKCQTN</sequence>
<dbReference type="Gene3D" id="1.10.472.10">
    <property type="entry name" value="Cyclin-like"/>
    <property type="match status" value="1"/>
</dbReference>
<dbReference type="InterPro" id="IPR046965">
    <property type="entry name" value="Cyclin_A/B-like"/>
</dbReference>
<feature type="region of interest" description="Disordered" evidence="1">
    <location>
        <begin position="87"/>
        <end position="118"/>
    </location>
</feature>
<dbReference type="GO" id="GO:0000082">
    <property type="term" value="P:G1/S transition of mitotic cell cycle"/>
    <property type="evidence" value="ECO:0000318"/>
    <property type="project" value="GO_Central"/>
</dbReference>
<evidence type="ECO:0000313" key="2">
    <source>
        <dbReference type="EnsemblMetazoa" id="PPA42790.1"/>
    </source>
</evidence>
<keyword evidence="3" id="KW-1185">Reference proteome</keyword>